<organism evidence="1">
    <name type="scientific">uncultured Microcoleus sp</name>
    <dbReference type="NCBI Taxonomy" id="259945"/>
    <lineage>
        <taxon>Bacteria</taxon>
        <taxon>Bacillati</taxon>
        <taxon>Cyanobacteriota</taxon>
        <taxon>Cyanophyceae</taxon>
        <taxon>Oscillatoriophycideae</taxon>
        <taxon>Oscillatoriales</taxon>
        <taxon>Microcoleaceae</taxon>
        <taxon>Microcoleus</taxon>
        <taxon>environmental samples</taxon>
    </lineage>
</organism>
<name>A0A6J4LR90_9CYAN</name>
<gene>
    <name evidence="1" type="ORF">AVDCRST_MAG84-2307</name>
</gene>
<evidence type="ECO:0000313" key="1">
    <source>
        <dbReference type="EMBL" id="CAA9339851.1"/>
    </source>
</evidence>
<accession>A0A6J4LR90</accession>
<sequence>MPTTGGTPVPRSGESRPISGSIEIYGEIFNLILSSSVVWQEPNLS</sequence>
<protein>
    <submittedName>
        <fullName evidence="1">Uncharacterized protein</fullName>
    </submittedName>
</protein>
<dbReference type="EMBL" id="CADCTZ010000398">
    <property type="protein sequence ID" value="CAA9339851.1"/>
    <property type="molecule type" value="Genomic_DNA"/>
</dbReference>
<dbReference type="AlphaFoldDB" id="A0A6J4LR90"/>
<proteinExistence type="predicted"/>
<reference evidence="1" key="1">
    <citation type="submission" date="2020-02" db="EMBL/GenBank/DDBJ databases">
        <authorList>
            <person name="Meier V. D."/>
        </authorList>
    </citation>
    <scope>NUCLEOTIDE SEQUENCE</scope>
    <source>
        <strain evidence="1">AVDCRST_MAG84</strain>
    </source>
</reference>